<comment type="caution">
    <text evidence="1">The sequence shown here is derived from an EMBL/GenBank/DDBJ whole genome shotgun (WGS) entry which is preliminary data.</text>
</comment>
<dbReference type="AlphaFoldDB" id="A0A8S3XM01"/>
<gene>
    <name evidence="1" type="ORF">PAPOLLO_LOCUS19597</name>
</gene>
<dbReference type="EMBL" id="CAJQZP010001217">
    <property type="protein sequence ID" value="CAG5030996.1"/>
    <property type="molecule type" value="Genomic_DNA"/>
</dbReference>
<evidence type="ECO:0000313" key="2">
    <source>
        <dbReference type="Proteomes" id="UP000691718"/>
    </source>
</evidence>
<keyword evidence="2" id="KW-1185">Reference proteome</keyword>
<reference evidence="1" key="1">
    <citation type="submission" date="2021-04" db="EMBL/GenBank/DDBJ databases">
        <authorList>
            <person name="Tunstrom K."/>
        </authorList>
    </citation>
    <scope>NUCLEOTIDE SEQUENCE</scope>
</reference>
<name>A0A8S3XM01_PARAO</name>
<evidence type="ECO:0000313" key="1">
    <source>
        <dbReference type="EMBL" id="CAG5030996.1"/>
    </source>
</evidence>
<dbReference type="Proteomes" id="UP000691718">
    <property type="component" value="Unassembled WGS sequence"/>
</dbReference>
<proteinExistence type="predicted"/>
<protein>
    <submittedName>
        <fullName evidence="1">(apollo) hypothetical protein</fullName>
    </submittedName>
</protein>
<organism evidence="1 2">
    <name type="scientific">Parnassius apollo</name>
    <name type="common">Apollo butterfly</name>
    <name type="synonym">Papilio apollo</name>
    <dbReference type="NCBI Taxonomy" id="110799"/>
    <lineage>
        <taxon>Eukaryota</taxon>
        <taxon>Metazoa</taxon>
        <taxon>Ecdysozoa</taxon>
        <taxon>Arthropoda</taxon>
        <taxon>Hexapoda</taxon>
        <taxon>Insecta</taxon>
        <taxon>Pterygota</taxon>
        <taxon>Neoptera</taxon>
        <taxon>Endopterygota</taxon>
        <taxon>Lepidoptera</taxon>
        <taxon>Glossata</taxon>
        <taxon>Ditrysia</taxon>
        <taxon>Papilionoidea</taxon>
        <taxon>Papilionidae</taxon>
        <taxon>Parnassiinae</taxon>
        <taxon>Parnassini</taxon>
        <taxon>Parnassius</taxon>
        <taxon>Parnassius</taxon>
    </lineage>
</organism>
<sequence>MAAYMLDRYMIFTNSSNKGTVAGGLESISATDLLDNVMLYWITDSMTTSLRLYKESFVNYETEQILGS</sequence>
<accession>A0A8S3XM01</accession>
<dbReference type="OrthoDB" id="7130006at2759"/>